<dbReference type="EMBL" id="CP015208">
    <property type="protein sequence ID" value="AOY55825.1"/>
    <property type="molecule type" value="Genomic_DNA"/>
</dbReference>
<dbReference type="PANTHER" id="PTHR23517">
    <property type="entry name" value="RESISTANCE PROTEIN MDTM, PUTATIVE-RELATED-RELATED"/>
    <property type="match status" value="1"/>
</dbReference>
<accession>A0A1D9DYF1</accession>
<evidence type="ECO:0000256" key="7">
    <source>
        <dbReference type="SAM" id="Phobius"/>
    </source>
</evidence>
<feature type="transmembrane region" description="Helical" evidence="7">
    <location>
        <begin position="44"/>
        <end position="67"/>
    </location>
</feature>
<keyword evidence="10" id="KW-1185">Reference proteome</keyword>
<dbReference type="InterPro" id="IPR050171">
    <property type="entry name" value="MFS_Transporters"/>
</dbReference>
<dbReference type="GO" id="GO:0022857">
    <property type="term" value="F:transmembrane transporter activity"/>
    <property type="evidence" value="ECO:0007669"/>
    <property type="project" value="InterPro"/>
</dbReference>
<evidence type="ECO:0000256" key="1">
    <source>
        <dbReference type="ARBA" id="ARBA00004651"/>
    </source>
</evidence>
<dbReference type="Proteomes" id="UP000243784">
    <property type="component" value="Chromosome"/>
</dbReference>
<feature type="transmembrane region" description="Helical" evidence="7">
    <location>
        <begin position="363"/>
        <end position="382"/>
    </location>
</feature>
<keyword evidence="6 7" id="KW-0472">Membrane</keyword>
<feature type="transmembrane region" description="Helical" evidence="7">
    <location>
        <begin position="335"/>
        <end position="357"/>
    </location>
</feature>
<evidence type="ECO:0000256" key="2">
    <source>
        <dbReference type="ARBA" id="ARBA00022448"/>
    </source>
</evidence>
<dbReference type="InterPro" id="IPR005829">
    <property type="entry name" value="Sugar_transporter_CS"/>
</dbReference>
<evidence type="ECO:0000256" key="4">
    <source>
        <dbReference type="ARBA" id="ARBA00022692"/>
    </source>
</evidence>
<dbReference type="SUPFAM" id="SSF103473">
    <property type="entry name" value="MFS general substrate transporter"/>
    <property type="match status" value="1"/>
</dbReference>
<feature type="transmembrane region" description="Helical" evidence="7">
    <location>
        <begin position="167"/>
        <end position="185"/>
    </location>
</feature>
<dbReference type="PROSITE" id="PS50850">
    <property type="entry name" value="MFS"/>
    <property type="match status" value="1"/>
</dbReference>
<keyword evidence="4 7" id="KW-0812">Transmembrane</keyword>
<feature type="domain" description="Major facilitator superfamily (MFS) profile" evidence="8">
    <location>
        <begin position="13"/>
        <end position="389"/>
    </location>
</feature>
<protein>
    <recommendedName>
        <fullName evidence="8">Major facilitator superfamily (MFS) profile domain-containing protein</fullName>
    </recommendedName>
</protein>
<feature type="transmembrane region" description="Helical" evidence="7">
    <location>
        <begin position="301"/>
        <end position="323"/>
    </location>
</feature>
<gene>
    <name evidence="9" type="ORF">A4Z71_02200</name>
</gene>
<proteinExistence type="predicted"/>
<feature type="transmembrane region" description="Helical" evidence="7">
    <location>
        <begin position="79"/>
        <end position="95"/>
    </location>
</feature>
<feature type="transmembrane region" description="Helical" evidence="7">
    <location>
        <begin position="12"/>
        <end position="32"/>
    </location>
</feature>
<evidence type="ECO:0000313" key="9">
    <source>
        <dbReference type="EMBL" id="AOY55825.1"/>
    </source>
</evidence>
<dbReference type="InterPro" id="IPR020846">
    <property type="entry name" value="MFS_dom"/>
</dbReference>
<sequence length="394" mass="40133">MVAKSAQYRVSGLILPVYLPSLLFTAGEMALIPTIPAMAESMGAGIALAGIIAGLLMAGTVAGDLPAARLVHSLGERQSMIVAALVGAIGILTAASSSSLLQLAAGIFILGAAAAVFGLARHSYLTAVVPLSHRGRALSILGGIFRAGGMLGPLIGAAAISIWSLSAVFWVGVVLCALAALLLGLSPDDRLETAGEGKFTMFQTVRDNRKGLATLGVASALLAAARAARTVGLPLWALHIGLDPAQTSLVLGIAGAVDVALFYTSGQIIDRFGRRWVAIPTTAGLGLTMLLFVLATDANTFLALALLMSLANGLGSGIIMLIGADLAPPKKRSEFLAAFRLIVDLASAAAPITISAITAVSSLSLGLGTIGLAAIWGTALFYRHLPRPSQRNSA</sequence>
<evidence type="ECO:0000256" key="3">
    <source>
        <dbReference type="ARBA" id="ARBA00022475"/>
    </source>
</evidence>
<dbReference type="InterPro" id="IPR011701">
    <property type="entry name" value="MFS"/>
</dbReference>
<evidence type="ECO:0000313" key="10">
    <source>
        <dbReference type="Proteomes" id="UP000243784"/>
    </source>
</evidence>
<keyword evidence="3" id="KW-1003">Cell membrane</keyword>
<feature type="transmembrane region" description="Helical" evidence="7">
    <location>
        <begin position="211"/>
        <end position="228"/>
    </location>
</feature>
<dbReference type="GO" id="GO:0005886">
    <property type="term" value="C:plasma membrane"/>
    <property type="evidence" value="ECO:0007669"/>
    <property type="project" value="UniProtKB-SubCell"/>
</dbReference>
<dbReference type="AlphaFoldDB" id="A0A1D9DYF1"/>
<comment type="subcellular location">
    <subcellularLocation>
        <location evidence="1">Cell membrane</location>
        <topology evidence="1">Multi-pass membrane protein</topology>
    </subcellularLocation>
</comment>
<dbReference type="Gene3D" id="1.20.1250.20">
    <property type="entry name" value="MFS general substrate transporter like domains"/>
    <property type="match status" value="2"/>
</dbReference>
<dbReference type="InterPro" id="IPR036259">
    <property type="entry name" value="MFS_trans_sf"/>
</dbReference>
<dbReference type="PANTHER" id="PTHR23517:SF3">
    <property type="entry name" value="INTEGRAL MEMBRANE TRANSPORT PROTEIN"/>
    <property type="match status" value="1"/>
</dbReference>
<dbReference type="PROSITE" id="PS00216">
    <property type="entry name" value="SUGAR_TRANSPORT_1"/>
    <property type="match status" value="1"/>
</dbReference>
<feature type="transmembrane region" description="Helical" evidence="7">
    <location>
        <begin position="140"/>
        <end position="161"/>
    </location>
</feature>
<dbReference type="STRING" id="535712.A4Z71_02200"/>
<dbReference type="KEGG" id="rpla:A4Z71_02200"/>
<keyword evidence="5 7" id="KW-1133">Transmembrane helix</keyword>
<evidence type="ECO:0000256" key="5">
    <source>
        <dbReference type="ARBA" id="ARBA00022989"/>
    </source>
</evidence>
<evidence type="ECO:0000259" key="8">
    <source>
        <dbReference type="PROSITE" id="PS50850"/>
    </source>
</evidence>
<organism evidence="9 10">
    <name type="scientific">Candidatus Rhodoluna planktonica</name>
    <dbReference type="NCBI Taxonomy" id="535712"/>
    <lineage>
        <taxon>Bacteria</taxon>
        <taxon>Bacillati</taxon>
        <taxon>Actinomycetota</taxon>
        <taxon>Actinomycetes</taxon>
        <taxon>Micrococcales</taxon>
        <taxon>Microbacteriaceae</taxon>
        <taxon>Luna cluster</taxon>
        <taxon>Luna-1 subcluster</taxon>
        <taxon>Rhodoluna</taxon>
    </lineage>
</organism>
<feature type="transmembrane region" description="Helical" evidence="7">
    <location>
        <begin position="101"/>
        <end position="120"/>
    </location>
</feature>
<evidence type="ECO:0000256" key="6">
    <source>
        <dbReference type="ARBA" id="ARBA00023136"/>
    </source>
</evidence>
<name>A0A1D9DYF1_9MICO</name>
<feature type="transmembrane region" description="Helical" evidence="7">
    <location>
        <begin position="276"/>
        <end position="295"/>
    </location>
</feature>
<reference evidence="9 10" key="1">
    <citation type="journal article" date="2016" name="Biochim. Biophys. Acta">
        <title>Photochemical characterization of actinorhodopsin and its functional existence in the natural host.</title>
        <authorList>
            <person name="Nakamura S."/>
            <person name="Kikukawa T."/>
            <person name="Tamogami J."/>
            <person name="Kamiya M."/>
            <person name="Aizawa T."/>
            <person name="Hahn M.W."/>
            <person name="Ihara K."/>
            <person name="Kamo N."/>
            <person name="Demura M."/>
        </authorList>
    </citation>
    <scope>NUCLEOTIDE SEQUENCE [LARGE SCALE GENOMIC DNA]</scope>
    <source>
        <strain evidence="9 10">MWH-Dar1</strain>
    </source>
</reference>
<keyword evidence="2" id="KW-0813">Transport</keyword>
<dbReference type="Pfam" id="PF07690">
    <property type="entry name" value="MFS_1"/>
    <property type="match status" value="2"/>
</dbReference>
<feature type="transmembrane region" description="Helical" evidence="7">
    <location>
        <begin position="248"/>
        <end position="264"/>
    </location>
</feature>